<dbReference type="InterPro" id="IPR035901">
    <property type="entry name" value="GIY-YIG_endonuc_sf"/>
</dbReference>
<proteinExistence type="predicted"/>
<dbReference type="SUPFAM" id="SSF82771">
    <property type="entry name" value="GIY-YIG endonuclease"/>
    <property type="match status" value="1"/>
</dbReference>
<evidence type="ECO:0000313" key="2">
    <source>
        <dbReference type="EMBL" id="GAA2031556.1"/>
    </source>
</evidence>
<gene>
    <name evidence="2" type="ORF">GCM10009720_09760</name>
</gene>
<organism evidence="2 3">
    <name type="scientific">Yaniella flava</name>
    <dbReference type="NCBI Taxonomy" id="287930"/>
    <lineage>
        <taxon>Bacteria</taxon>
        <taxon>Bacillati</taxon>
        <taxon>Actinomycetota</taxon>
        <taxon>Actinomycetes</taxon>
        <taxon>Micrococcales</taxon>
        <taxon>Micrococcaceae</taxon>
        <taxon>Yaniella</taxon>
    </lineage>
</organism>
<sequence length="375" mass="42619">MDEIVDKLASTMAVKHDMHLGEVPMAAEFNERSFDRYDVRDRLSFAPFVQGRASGIYIFEFDNGQRYVGQTVHFAGRFPAHIRGSDHHEAWKDITRLMVMDTDPADLDELEFQIIAWQKEEGYSLRNKVFNFGFEGPSELDEAIPIIDQLHWANGDSDYDIADIRRAADRPVEGKTKLHRSAEGQQPWMNATTEDETWPTVANAVCADLGAVIARAIPEAVELESIYWTVSDYPNTVGGRLATLNVGSLEVLHIPREPFELINPHGERVQLHCSLLNMSLGTMITHGEVQDRWQNTGPMIPTMSRQPSYSIGPVDNVTIPTGYVARALDHVEILQGVREFCLNLMRANQSGMFRRWHSRELARRAYEEHVRVTDQ</sequence>
<accession>A0ABP5FSW7</accession>
<dbReference type="Proteomes" id="UP001501461">
    <property type="component" value="Unassembled WGS sequence"/>
</dbReference>
<protein>
    <recommendedName>
        <fullName evidence="1">GIY-YIG domain-containing protein</fullName>
    </recommendedName>
</protein>
<comment type="caution">
    <text evidence="2">The sequence shown here is derived from an EMBL/GenBank/DDBJ whole genome shotgun (WGS) entry which is preliminary data.</text>
</comment>
<evidence type="ECO:0000259" key="1">
    <source>
        <dbReference type="PROSITE" id="PS50164"/>
    </source>
</evidence>
<name>A0ABP5FSW7_9MICC</name>
<dbReference type="Pfam" id="PF01541">
    <property type="entry name" value="GIY-YIG"/>
    <property type="match status" value="1"/>
</dbReference>
<feature type="domain" description="GIY-YIG" evidence="1">
    <location>
        <begin position="52"/>
        <end position="125"/>
    </location>
</feature>
<keyword evidence="3" id="KW-1185">Reference proteome</keyword>
<reference evidence="3" key="1">
    <citation type="journal article" date="2019" name="Int. J. Syst. Evol. Microbiol.">
        <title>The Global Catalogue of Microorganisms (GCM) 10K type strain sequencing project: providing services to taxonomists for standard genome sequencing and annotation.</title>
        <authorList>
            <consortium name="The Broad Institute Genomics Platform"/>
            <consortium name="The Broad Institute Genome Sequencing Center for Infectious Disease"/>
            <person name="Wu L."/>
            <person name="Ma J."/>
        </authorList>
    </citation>
    <scope>NUCLEOTIDE SEQUENCE [LARGE SCALE GENOMIC DNA]</scope>
    <source>
        <strain evidence="3">JCM 13595</strain>
    </source>
</reference>
<dbReference type="InterPro" id="IPR000305">
    <property type="entry name" value="GIY-YIG_endonuc"/>
</dbReference>
<dbReference type="PROSITE" id="PS50164">
    <property type="entry name" value="GIY_YIG"/>
    <property type="match status" value="1"/>
</dbReference>
<dbReference type="EMBL" id="BAAAMN010000015">
    <property type="protein sequence ID" value="GAA2031556.1"/>
    <property type="molecule type" value="Genomic_DNA"/>
</dbReference>
<dbReference type="CDD" id="cd00719">
    <property type="entry name" value="GIY-YIG_SF"/>
    <property type="match status" value="1"/>
</dbReference>
<evidence type="ECO:0000313" key="3">
    <source>
        <dbReference type="Proteomes" id="UP001501461"/>
    </source>
</evidence>